<dbReference type="SUPFAM" id="SSF53474">
    <property type="entry name" value="alpha/beta-Hydrolases"/>
    <property type="match status" value="1"/>
</dbReference>
<dbReference type="RefSeq" id="WP_256533216.1">
    <property type="nucleotide sequence ID" value="NZ_CP101824.1"/>
</dbReference>
<dbReference type="Pfam" id="PF02129">
    <property type="entry name" value="Peptidase_S15"/>
    <property type="match status" value="1"/>
</dbReference>
<dbReference type="InterPro" id="IPR005674">
    <property type="entry name" value="CocE/Ser_esterase"/>
</dbReference>
<dbReference type="InterPro" id="IPR013736">
    <property type="entry name" value="Xaa-Pro_dipept_C"/>
</dbReference>
<dbReference type="SUPFAM" id="SSF49785">
    <property type="entry name" value="Galactose-binding domain-like"/>
    <property type="match status" value="1"/>
</dbReference>
<dbReference type="SMART" id="SM00939">
    <property type="entry name" value="PepX_C"/>
    <property type="match status" value="1"/>
</dbReference>
<dbReference type="Gene3D" id="1.10.3020.10">
    <property type="entry name" value="alpha-amino acid ester hydrolase ( Helical cap domain)"/>
    <property type="match status" value="1"/>
</dbReference>
<evidence type="ECO:0000256" key="2">
    <source>
        <dbReference type="SAM" id="MobiDB-lite"/>
    </source>
</evidence>
<feature type="compositionally biased region" description="Basic and acidic residues" evidence="2">
    <location>
        <begin position="10"/>
        <end position="20"/>
    </location>
</feature>
<dbReference type="NCBIfam" id="TIGR00976">
    <property type="entry name" value="CocE_NonD"/>
    <property type="match status" value="1"/>
</dbReference>
<dbReference type="Proteomes" id="UP001595846">
    <property type="component" value="Unassembled WGS sequence"/>
</dbReference>
<proteinExistence type="predicted"/>
<keyword evidence="5" id="KW-1185">Reference proteome</keyword>
<accession>A0ABD5NRZ3</accession>
<dbReference type="InterPro" id="IPR029058">
    <property type="entry name" value="AB_hydrolase_fold"/>
</dbReference>
<gene>
    <name evidence="4" type="ORF">ACFOUR_15185</name>
</gene>
<feature type="region of interest" description="Disordered" evidence="2">
    <location>
        <begin position="1"/>
        <end position="24"/>
    </location>
</feature>
<evidence type="ECO:0000313" key="5">
    <source>
        <dbReference type="Proteomes" id="UP001595846"/>
    </source>
</evidence>
<evidence type="ECO:0000256" key="1">
    <source>
        <dbReference type="ARBA" id="ARBA00022801"/>
    </source>
</evidence>
<organism evidence="4 5">
    <name type="scientific">Halovivax cerinus</name>
    <dbReference type="NCBI Taxonomy" id="1487865"/>
    <lineage>
        <taxon>Archaea</taxon>
        <taxon>Methanobacteriati</taxon>
        <taxon>Methanobacteriota</taxon>
        <taxon>Stenosarchaea group</taxon>
        <taxon>Halobacteria</taxon>
        <taxon>Halobacteriales</taxon>
        <taxon>Natrialbaceae</taxon>
        <taxon>Halovivax</taxon>
    </lineage>
</organism>
<dbReference type="InterPro" id="IPR008979">
    <property type="entry name" value="Galactose-bd-like_sf"/>
</dbReference>
<comment type="caution">
    <text evidence="4">The sequence shown here is derived from an EMBL/GenBank/DDBJ whole genome shotgun (WGS) entry which is preliminary data.</text>
</comment>
<evidence type="ECO:0000259" key="3">
    <source>
        <dbReference type="SMART" id="SM00939"/>
    </source>
</evidence>
<dbReference type="Gene3D" id="3.40.50.1820">
    <property type="entry name" value="alpha/beta hydrolase"/>
    <property type="match status" value="1"/>
</dbReference>
<protein>
    <submittedName>
        <fullName evidence="4">CocE/NonD family hydrolase</fullName>
    </submittedName>
</protein>
<dbReference type="GeneID" id="73902330"/>
<feature type="domain" description="Xaa-Pro dipeptidyl-peptidase C-terminal" evidence="3">
    <location>
        <begin position="338"/>
        <end position="626"/>
    </location>
</feature>
<dbReference type="AlphaFoldDB" id="A0ABD5NRZ3"/>
<sequence>MTDASDVPYDPDRVTVEETTHSAPDGTRLAITVFRPETATADDPAPLLLQRTPYGKPSDPPAGGFAAAALADGYAIAFEDVRGRGESDGAFMPWVNETEDGAATIDWLGAKPWVSAVGMFGGSSPGQVQLFAAAARPDALGAIAPTFTPSDLQRSDFFQDGAMSALTLLTWTLDDAIAGHSVDRLERRGEIDAEAAEALRTALESGLERLPALAAHRPLVDVPANVLADAPDDVDPTDLIPFWEEWTSRPSYDDFWGSFDPEMDYDRIAVPGLHTTGWYELCQHGTVTNFRMLSRRSPAPQHLVIGPWSHQNQGSVLGEVDFGTDASADAYGRDEQLLAFFDTYLRDDPTPPFASSGESHVETFRASILDRSEAAPSPSEGSDAPGATDDEAAVAGAGRWIAHDGWPPADASRKRWFLSSGGEAVTDLADGRLVRDLPEKFQPSDTWTHDPADPVPTRGGPLCCGEHSSEPGAFDRRDLQRRDDVVTFTTDPFETPVELAGPVSLRLTAATTAPDTDFTATLSHVLPDGRAYNLCEGIRRAQYRYGRDRSVPAPEAEAPMTVEIDMWNVHYAVPAGGRLRLEVASSNFPRFDPHPGTLDPWTATDDEVRTAEQTLFHELDRESVLTVSER</sequence>
<dbReference type="Pfam" id="PF08530">
    <property type="entry name" value="PepX_C"/>
    <property type="match status" value="1"/>
</dbReference>
<dbReference type="EMBL" id="JBHSAQ010000013">
    <property type="protein sequence ID" value="MFC3959704.1"/>
    <property type="molecule type" value="Genomic_DNA"/>
</dbReference>
<keyword evidence="1 4" id="KW-0378">Hydrolase</keyword>
<dbReference type="Gene3D" id="2.60.120.260">
    <property type="entry name" value="Galactose-binding domain-like"/>
    <property type="match status" value="1"/>
</dbReference>
<evidence type="ECO:0000313" key="4">
    <source>
        <dbReference type="EMBL" id="MFC3959704.1"/>
    </source>
</evidence>
<dbReference type="InterPro" id="IPR000383">
    <property type="entry name" value="Xaa-Pro-like_dom"/>
</dbReference>
<dbReference type="GO" id="GO:0016787">
    <property type="term" value="F:hydrolase activity"/>
    <property type="evidence" value="ECO:0007669"/>
    <property type="project" value="UniProtKB-KW"/>
</dbReference>
<name>A0ABD5NRZ3_9EURY</name>
<reference evidence="4 5" key="1">
    <citation type="journal article" date="2019" name="Int. J. Syst. Evol. Microbiol.">
        <title>The Global Catalogue of Microorganisms (GCM) 10K type strain sequencing project: providing services to taxonomists for standard genome sequencing and annotation.</title>
        <authorList>
            <consortium name="The Broad Institute Genomics Platform"/>
            <consortium name="The Broad Institute Genome Sequencing Center for Infectious Disease"/>
            <person name="Wu L."/>
            <person name="Ma J."/>
        </authorList>
    </citation>
    <scope>NUCLEOTIDE SEQUENCE [LARGE SCALE GENOMIC DNA]</scope>
    <source>
        <strain evidence="4 5">IBRC-M 10256</strain>
    </source>
</reference>